<feature type="compositionally biased region" description="Basic and acidic residues" evidence="1">
    <location>
        <begin position="319"/>
        <end position="328"/>
    </location>
</feature>
<reference evidence="3 4" key="1">
    <citation type="journal article" date="2023" name="Hortic Res">
        <title>Pangenome of water caltrop reveals structural variations and asymmetric subgenome divergence after allopolyploidization.</title>
        <authorList>
            <person name="Zhang X."/>
            <person name="Chen Y."/>
            <person name="Wang L."/>
            <person name="Yuan Y."/>
            <person name="Fang M."/>
            <person name="Shi L."/>
            <person name="Lu R."/>
            <person name="Comes H.P."/>
            <person name="Ma Y."/>
            <person name="Chen Y."/>
            <person name="Huang G."/>
            <person name="Zhou Y."/>
            <person name="Zheng Z."/>
            <person name="Qiu Y."/>
        </authorList>
    </citation>
    <scope>NUCLEOTIDE SEQUENCE [LARGE SCALE GENOMIC DNA]</scope>
    <source>
        <tissue evidence="3">Roots</tissue>
    </source>
</reference>
<gene>
    <name evidence="3" type="ORF">SAY87_028823</name>
</gene>
<evidence type="ECO:0000256" key="1">
    <source>
        <dbReference type="SAM" id="MobiDB-lite"/>
    </source>
</evidence>
<dbReference type="EMBL" id="JAXIOK010000004">
    <property type="protein sequence ID" value="KAK4773804.1"/>
    <property type="molecule type" value="Genomic_DNA"/>
</dbReference>
<evidence type="ECO:0000313" key="3">
    <source>
        <dbReference type="EMBL" id="KAK4773804.1"/>
    </source>
</evidence>
<feature type="compositionally biased region" description="Basic and acidic residues" evidence="1">
    <location>
        <begin position="340"/>
        <end position="355"/>
    </location>
</feature>
<keyword evidence="4" id="KW-1185">Reference proteome</keyword>
<organism evidence="3 4">
    <name type="scientific">Trapa incisa</name>
    <dbReference type="NCBI Taxonomy" id="236973"/>
    <lineage>
        <taxon>Eukaryota</taxon>
        <taxon>Viridiplantae</taxon>
        <taxon>Streptophyta</taxon>
        <taxon>Embryophyta</taxon>
        <taxon>Tracheophyta</taxon>
        <taxon>Spermatophyta</taxon>
        <taxon>Magnoliopsida</taxon>
        <taxon>eudicotyledons</taxon>
        <taxon>Gunneridae</taxon>
        <taxon>Pentapetalae</taxon>
        <taxon>rosids</taxon>
        <taxon>malvids</taxon>
        <taxon>Myrtales</taxon>
        <taxon>Lythraceae</taxon>
        <taxon>Trapa</taxon>
    </lineage>
</organism>
<feature type="domain" description="DUF3444" evidence="2">
    <location>
        <begin position="358"/>
        <end position="564"/>
    </location>
</feature>
<name>A0AAN7KYI7_9MYRT</name>
<evidence type="ECO:0000259" key="2">
    <source>
        <dbReference type="Pfam" id="PF11926"/>
    </source>
</evidence>
<feature type="compositionally biased region" description="Basic and acidic residues" evidence="1">
    <location>
        <begin position="244"/>
        <end position="257"/>
    </location>
</feature>
<accession>A0AAN7KYI7</accession>
<protein>
    <recommendedName>
        <fullName evidence="2">DUF3444 domain-containing protein</fullName>
    </recommendedName>
</protein>
<comment type="caution">
    <text evidence="3">The sequence shown here is derived from an EMBL/GenBank/DDBJ whole genome shotgun (WGS) entry which is preliminary data.</text>
</comment>
<proteinExistence type="predicted"/>
<dbReference type="PANTHER" id="PTHR45089">
    <property type="entry name" value="DNAJ HEAT SHOCK AMINO-TERMINAL DOMAIN PROTEIN-RELATED"/>
    <property type="match status" value="1"/>
</dbReference>
<feature type="region of interest" description="Disordered" evidence="1">
    <location>
        <begin position="122"/>
        <end position="160"/>
    </location>
</feature>
<feature type="region of interest" description="Disordered" evidence="1">
    <location>
        <begin position="299"/>
        <end position="365"/>
    </location>
</feature>
<evidence type="ECO:0000313" key="4">
    <source>
        <dbReference type="Proteomes" id="UP001345219"/>
    </source>
</evidence>
<dbReference type="Proteomes" id="UP001345219">
    <property type="component" value="Chromosome 22"/>
</dbReference>
<dbReference type="Pfam" id="PF11926">
    <property type="entry name" value="DUF3444"/>
    <property type="match status" value="1"/>
</dbReference>
<dbReference type="PANTHER" id="PTHR45089:SF59">
    <property type="entry name" value="DNAJ HEAT SHOCK N-TERMINAL DOMAIN-CONTAINING PROTEIN"/>
    <property type="match status" value="1"/>
</dbReference>
<feature type="region of interest" description="Disordered" evidence="1">
    <location>
        <begin position="244"/>
        <end position="275"/>
    </location>
</feature>
<dbReference type="InterPro" id="IPR024593">
    <property type="entry name" value="DUF3444"/>
</dbReference>
<dbReference type="AlphaFoldDB" id="A0AAN7KYI7"/>
<sequence length="582" mass="64938">MFLGFRSGAAIGLMESKKANSSTGQGKGPCRMECNKDEARRAKEIAEKKFMAKDMAGAYKFALKAQNVSHAESMGHLKPSLEAWSVLSDKAKRGAYDQKRRVKIFHRVSAATTHSIANGFYNFKKTTDPPPTAKVHKTDSERTSWPRSSQTLKSVEVDPPSLNGNIELNAWSFSPLQAGRKNKGTNNETVHEGVNEVASSNGHDSSTQRTFHWAPLKGAGGGASMAAQAATMVQQSYEKVKRVREEAQTAAKREEALRRKHAHKKSSRETGITPTAESFYMFKNSTSNGDAINHAKASTNHRGAQAGEGGAELGAFSRPRREENKENQDIDGDEPLGESSSRKARDKAHASKEADTGINVPGSDFHDFDMDRTERSFGEDEVWAVYDNNDGMPRYYAIIHNIISLNTFKVQISWLNSKSNTEFGSLNWAGSGFTKTCGKFRVGKYEIYSALNSFSHKVKWTKGPRGIICIYPRKGDIWALYRNWSPDWNRTTPEDLIHKYDMVEVLEDYSEEKGGVTVVPLVKVAGFKTVFHRHLDLNEIKQIQREEMFRFSHHVPSHLLTGKEAQRALMGCWELDPAATPL</sequence>